<evidence type="ECO:0000313" key="8">
    <source>
        <dbReference type="Proteomes" id="UP001596050"/>
    </source>
</evidence>
<keyword evidence="3" id="KW-0378">Hydrolase</keyword>
<dbReference type="SMART" id="SM00849">
    <property type="entry name" value="Lactamase_B"/>
    <property type="match status" value="1"/>
</dbReference>
<dbReference type="Proteomes" id="UP001596050">
    <property type="component" value="Unassembled WGS sequence"/>
</dbReference>
<dbReference type="RefSeq" id="WP_379782477.1">
    <property type="nucleotide sequence ID" value="NZ_JBHSMU010000009.1"/>
</dbReference>
<evidence type="ECO:0000256" key="4">
    <source>
        <dbReference type="ARBA" id="ARBA00022833"/>
    </source>
</evidence>
<keyword evidence="5" id="KW-0732">Signal</keyword>
<dbReference type="EMBL" id="JBHSMU010000009">
    <property type="protein sequence ID" value="MFC5460036.1"/>
    <property type="molecule type" value="Genomic_DNA"/>
</dbReference>
<evidence type="ECO:0000256" key="2">
    <source>
        <dbReference type="ARBA" id="ARBA00022723"/>
    </source>
</evidence>
<dbReference type="Pfam" id="PF00753">
    <property type="entry name" value="Lactamase_B"/>
    <property type="match status" value="1"/>
</dbReference>
<evidence type="ECO:0000256" key="1">
    <source>
        <dbReference type="ARBA" id="ARBA00007749"/>
    </source>
</evidence>
<evidence type="ECO:0000256" key="5">
    <source>
        <dbReference type="SAM" id="SignalP"/>
    </source>
</evidence>
<evidence type="ECO:0000259" key="6">
    <source>
        <dbReference type="SMART" id="SM00849"/>
    </source>
</evidence>
<protein>
    <submittedName>
        <fullName evidence="7">MBL fold metallo-hydrolase</fullName>
    </submittedName>
</protein>
<dbReference type="Gene3D" id="3.60.15.10">
    <property type="entry name" value="Ribonuclease Z/Hydroxyacylglutathione hydrolase-like"/>
    <property type="match status" value="1"/>
</dbReference>
<feature type="chain" id="PRO_5046242383" evidence="5">
    <location>
        <begin position="24"/>
        <end position="324"/>
    </location>
</feature>
<keyword evidence="8" id="KW-1185">Reference proteome</keyword>
<dbReference type="SUPFAM" id="SSF56281">
    <property type="entry name" value="Metallo-hydrolase/oxidoreductase"/>
    <property type="match status" value="1"/>
</dbReference>
<accession>A0ABW0L650</accession>
<dbReference type="InterPro" id="IPR051013">
    <property type="entry name" value="MBL_superfamily_lactonases"/>
</dbReference>
<evidence type="ECO:0000256" key="3">
    <source>
        <dbReference type="ARBA" id="ARBA00022801"/>
    </source>
</evidence>
<dbReference type="InterPro" id="IPR036866">
    <property type="entry name" value="RibonucZ/Hydroxyglut_hydro"/>
</dbReference>
<keyword evidence="2" id="KW-0479">Metal-binding</keyword>
<sequence>MLGALVAALLAPAAAAPTLPSPAAVPAQARSIPGYYRLLLGQFEVTALSDGTVTLPVDKLLTHTSPAELAPVMQRAGIDPAKAEISINAFLIHTGSRLVLVDAGPGAVFPHAGKLVASLHAAGYHPQDITDVVITHIHGDHSAGLTIQGKAAFPRATVHVQKTDADFWLDPANAARHPRHAHAFAQARLDLAPYLASGRLRRLAGAAEIVPGIRALPTPGHTPGHAFYEVESEGQKLVLWRDLIHGKDAQFHAPGIAIGFDVDEGAAISQRKAAMADTASKGYLVGAGHISFPGIGRVAARGVSYDWLPVNYSEQALRRAGGKR</sequence>
<proteinExistence type="inferred from homology"/>
<organism evidence="7 8">
    <name type="scientific">Massilia niabensis</name>
    <dbReference type="NCBI Taxonomy" id="544910"/>
    <lineage>
        <taxon>Bacteria</taxon>
        <taxon>Pseudomonadati</taxon>
        <taxon>Pseudomonadota</taxon>
        <taxon>Betaproteobacteria</taxon>
        <taxon>Burkholderiales</taxon>
        <taxon>Oxalobacteraceae</taxon>
        <taxon>Telluria group</taxon>
        <taxon>Massilia</taxon>
    </lineage>
</organism>
<dbReference type="CDD" id="cd07720">
    <property type="entry name" value="OPHC2-like_MBL-fold"/>
    <property type="match status" value="1"/>
</dbReference>
<gene>
    <name evidence="7" type="ORF">ACFPN5_09465</name>
</gene>
<feature type="domain" description="Metallo-beta-lactamase" evidence="6">
    <location>
        <begin position="86"/>
        <end position="289"/>
    </location>
</feature>
<evidence type="ECO:0000313" key="7">
    <source>
        <dbReference type="EMBL" id="MFC5460036.1"/>
    </source>
</evidence>
<comment type="caution">
    <text evidence="7">The sequence shown here is derived from an EMBL/GenBank/DDBJ whole genome shotgun (WGS) entry which is preliminary data.</text>
</comment>
<dbReference type="PANTHER" id="PTHR42978:SF6">
    <property type="entry name" value="QUORUM-QUENCHING LACTONASE YTNP-RELATED"/>
    <property type="match status" value="1"/>
</dbReference>
<comment type="similarity">
    <text evidence="1">Belongs to the metallo-beta-lactamase superfamily.</text>
</comment>
<keyword evidence="4" id="KW-0862">Zinc</keyword>
<dbReference type="InterPro" id="IPR001279">
    <property type="entry name" value="Metallo-B-lactamas"/>
</dbReference>
<feature type="signal peptide" evidence="5">
    <location>
        <begin position="1"/>
        <end position="23"/>
    </location>
</feature>
<name>A0ABW0L650_9BURK</name>
<dbReference type="PANTHER" id="PTHR42978">
    <property type="entry name" value="QUORUM-QUENCHING LACTONASE YTNP-RELATED-RELATED"/>
    <property type="match status" value="1"/>
</dbReference>
<reference evidence="8" key="1">
    <citation type="journal article" date="2019" name="Int. J. Syst. Evol. Microbiol.">
        <title>The Global Catalogue of Microorganisms (GCM) 10K type strain sequencing project: providing services to taxonomists for standard genome sequencing and annotation.</title>
        <authorList>
            <consortium name="The Broad Institute Genomics Platform"/>
            <consortium name="The Broad Institute Genome Sequencing Center for Infectious Disease"/>
            <person name="Wu L."/>
            <person name="Ma J."/>
        </authorList>
    </citation>
    <scope>NUCLEOTIDE SEQUENCE [LARGE SCALE GENOMIC DNA]</scope>
    <source>
        <strain evidence="8">KACC 12649</strain>
    </source>
</reference>